<organism evidence="3 4">
    <name type="scientific">Actinidia rufa</name>
    <dbReference type="NCBI Taxonomy" id="165716"/>
    <lineage>
        <taxon>Eukaryota</taxon>
        <taxon>Viridiplantae</taxon>
        <taxon>Streptophyta</taxon>
        <taxon>Embryophyta</taxon>
        <taxon>Tracheophyta</taxon>
        <taxon>Spermatophyta</taxon>
        <taxon>Magnoliopsida</taxon>
        <taxon>eudicotyledons</taxon>
        <taxon>Gunneridae</taxon>
        <taxon>Pentapetalae</taxon>
        <taxon>asterids</taxon>
        <taxon>Ericales</taxon>
        <taxon>Actinidiaceae</taxon>
        <taxon>Actinidia</taxon>
    </lineage>
</organism>
<gene>
    <name evidence="3" type="ORF">Acr_28g0004620</name>
</gene>
<proteinExistence type="predicted"/>
<dbReference type="Proteomes" id="UP000585474">
    <property type="component" value="Unassembled WGS sequence"/>
</dbReference>
<name>A0A7J0H9H8_9ERIC</name>
<evidence type="ECO:0000313" key="3">
    <source>
        <dbReference type="EMBL" id="GFZ19757.1"/>
    </source>
</evidence>
<sequence length="184" mass="19626">MLTEEPVVPSAADEKTAVDDGKSTKKAAGPKKPRNPPLHPPYAQKETKAPAKAKAVAPKAKAVVKPKVAAKPKAVAKPKSKLEEKPAKVAKTSTSMFPRKKAPVTKKAPAKKVVAKSVKPKTVKSPVKKAMAKKGKKSAARRFCNHIHLLILMPYLALSGYVAGGCFFEVPLSRSPFSNDCDDP</sequence>
<keyword evidence="2" id="KW-0472">Membrane</keyword>
<evidence type="ECO:0000256" key="2">
    <source>
        <dbReference type="SAM" id="Phobius"/>
    </source>
</evidence>
<feature type="transmembrane region" description="Helical" evidence="2">
    <location>
        <begin position="143"/>
        <end position="163"/>
    </location>
</feature>
<evidence type="ECO:0000256" key="1">
    <source>
        <dbReference type="SAM" id="MobiDB-lite"/>
    </source>
</evidence>
<reference evidence="3 4" key="1">
    <citation type="submission" date="2019-07" db="EMBL/GenBank/DDBJ databases">
        <title>De Novo Assembly of kiwifruit Actinidia rufa.</title>
        <authorList>
            <person name="Sugita-Konishi S."/>
            <person name="Sato K."/>
            <person name="Mori E."/>
            <person name="Abe Y."/>
            <person name="Kisaki G."/>
            <person name="Hamano K."/>
            <person name="Suezawa K."/>
            <person name="Otani M."/>
            <person name="Fukuda T."/>
            <person name="Manabe T."/>
            <person name="Gomi K."/>
            <person name="Tabuchi M."/>
            <person name="Akimitsu K."/>
            <person name="Kataoka I."/>
        </authorList>
    </citation>
    <scope>NUCLEOTIDE SEQUENCE [LARGE SCALE GENOMIC DNA]</scope>
    <source>
        <strain evidence="4">cv. Fuchu</strain>
    </source>
</reference>
<protein>
    <submittedName>
        <fullName evidence="3">Uncharacterized protein</fullName>
    </submittedName>
</protein>
<dbReference type="EMBL" id="BJWL01000028">
    <property type="protein sequence ID" value="GFZ19757.1"/>
    <property type="molecule type" value="Genomic_DNA"/>
</dbReference>
<accession>A0A7J0H9H8</accession>
<keyword evidence="2" id="KW-0812">Transmembrane</keyword>
<evidence type="ECO:0000313" key="4">
    <source>
        <dbReference type="Proteomes" id="UP000585474"/>
    </source>
</evidence>
<keyword evidence="2" id="KW-1133">Transmembrane helix</keyword>
<feature type="region of interest" description="Disordered" evidence="1">
    <location>
        <begin position="1"/>
        <end position="134"/>
    </location>
</feature>
<feature type="compositionally biased region" description="Low complexity" evidence="1">
    <location>
        <begin position="50"/>
        <end position="61"/>
    </location>
</feature>
<feature type="compositionally biased region" description="Basic residues" evidence="1">
    <location>
        <begin position="24"/>
        <end position="34"/>
    </location>
</feature>
<feature type="compositionally biased region" description="Basic residues" evidence="1">
    <location>
        <begin position="98"/>
        <end position="134"/>
    </location>
</feature>
<dbReference type="AlphaFoldDB" id="A0A7J0H9H8"/>
<comment type="caution">
    <text evidence="3">The sequence shown here is derived from an EMBL/GenBank/DDBJ whole genome shotgun (WGS) entry which is preliminary data.</text>
</comment>
<feature type="compositionally biased region" description="Basic and acidic residues" evidence="1">
    <location>
        <begin position="12"/>
        <end position="23"/>
    </location>
</feature>
<feature type="compositionally biased region" description="Basic residues" evidence="1">
    <location>
        <begin position="62"/>
        <end position="79"/>
    </location>
</feature>
<keyword evidence="4" id="KW-1185">Reference proteome</keyword>